<feature type="region of interest" description="Disordered" evidence="1">
    <location>
        <begin position="81"/>
        <end position="112"/>
    </location>
</feature>
<name>A0AAD9M1V6_9PEZI</name>
<protein>
    <submittedName>
        <fullName evidence="2">Uncharacterized protein</fullName>
    </submittedName>
</protein>
<reference evidence="2" key="1">
    <citation type="submission" date="2021-06" db="EMBL/GenBank/DDBJ databases">
        <title>Comparative genomics, transcriptomics and evolutionary studies reveal genomic signatures of adaptation to plant cell wall in hemibiotrophic fungi.</title>
        <authorList>
            <consortium name="DOE Joint Genome Institute"/>
            <person name="Baroncelli R."/>
            <person name="Diaz J.F."/>
            <person name="Benocci T."/>
            <person name="Peng M."/>
            <person name="Battaglia E."/>
            <person name="Haridas S."/>
            <person name="Andreopoulos W."/>
            <person name="Labutti K."/>
            <person name="Pangilinan J."/>
            <person name="Floch G.L."/>
            <person name="Makela M.R."/>
            <person name="Henrissat B."/>
            <person name="Grigoriev I.V."/>
            <person name="Crouch J.A."/>
            <person name="De Vries R.P."/>
            <person name="Sukno S.A."/>
            <person name="Thon M.R."/>
        </authorList>
    </citation>
    <scope>NUCLEOTIDE SEQUENCE</scope>
    <source>
        <strain evidence="2">MAFF235873</strain>
    </source>
</reference>
<evidence type="ECO:0000256" key="1">
    <source>
        <dbReference type="SAM" id="MobiDB-lite"/>
    </source>
</evidence>
<dbReference type="AlphaFoldDB" id="A0AAD9M1V6"/>
<feature type="compositionally biased region" description="Polar residues" evidence="1">
    <location>
        <begin position="1"/>
        <end position="20"/>
    </location>
</feature>
<organism evidence="2 3">
    <name type="scientific">Colletotrichum zoysiae</name>
    <dbReference type="NCBI Taxonomy" id="1216348"/>
    <lineage>
        <taxon>Eukaryota</taxon>
        <taxon>Fungi</taxon>
        <taxon>Dikarya</taxon>
        <taxon>Ascomycota</taxon>
        <taxon>Pezizomycotina</taxon>
        <taxon>Sordariomycetes</taxon>
        <taxon>Hypocreomycetidae</taxon>
        <taxon>Glomerellales</taxon>
        <taxon>Glomerellaceae</taxon>
        <taxon>Colletotrichum</taxon>
        <taxon>Colletotrichum graminicola species complex</taxon>
    </lineage>
</organism>
<feature type="compositionally biased region" description="Pro residues" evidence="1">
    <location>
        <begin position="96"/>
        <end position="110"/>
    </location>
</feature>
<sequence length="316" mass="34640">MLSSTSPRPNGRQTTLQKSARSPFLVAFAHASPRNTAKKYHPWFEPEEKHTRFYPVREPRPLPSNTTPRYIEGIPVLLLEHPPKTAGRPKRTSRAPPCPRPRAPVQPPPKLRYVDGLPVFPKTDSEIATANAAALSRQPPVYFRDHTPGRCIHCALTASPCTFTRAIPSTPCGRCRRLGLACMIRRPGTARRIVTGDEAGDWIPVQLALEEAVGEDGARVLAERAMRESEEDGARAVFGSRFVAKDVRGWCLPRVVGGGGRGGGFWRRVLRIKGEEEGHDETEGVDRSSISEVAAETDKGGGCLHRLEGPAIGNKL</sequence>
<evidence type="ECO:0000313" key="2">
    <source>
        <dbReference type="EMBL" id="KAK2030971.1"/>
    </source>
</evidence>
<accession>A0AAD9M1V6</accession>
<evidence type="ECO:0000313" key="3">
    <source>
        <dbReference type="Proteomes" id="UP001232148"/>
    </source>
</evidence>
<proteinExistence type="predicted"/>
<gene>
    <name evidence="2" type="ORF">LX32DRAFT_637662</name>
</gene>
<feature type="region of interest" description="Disordered" evidence="1">
    <location>
        <begin position="1"/>
        <end position="23"/>
    </location>
</feature>
<keyword evidence="3" id="KW-1185">Reference proteome</keyword>
<dbReference type="EMBL" id="MU842845">
    <property type="protein sequence ID" value="KAK2030971.1"/>
    <property type="molecule type" value="Genomic_DNA"/>
</dbReference>
<dbReference type="Proteomes" id="UP001232148">
    <property type="component" value="Unassembled WGS sequence"/>
</dbReference>
<comment type="caution">
    <text evidence="2">The sequence shown here is derived from an EMBL/GenBank/DDBJ whole genome shotgun (WGS) entry which is preliminary data.</text>
</comment>